<evidence type="ECO:0000313" key="11">
    <source>
        <dbReference type="Proteomes" id="UP000694701"/>
    </source>
</evidence>
<protein>
    <submittedName>
        <fullName evidence="10">Protein asunder homolog</fullName>
    </submittedName>
</protein>
<comment type="subcellular location">
    <subcellularLocation>
        <location evidence="2">Cytoplasm</location>
    </subcellularLocation>
    <subcellularLocation>
        <location evidence="1">Nucleus</location>
    </subcellularLocation>
</comment>
<evidence type="ECO:0000256" key="4">
    <source>
        <dbReference type="ARBA" id="ARBA00022618"/>
    </source>
</evidence>
<evidence type="ECO:0000313" key="10">
    <source>
        <dbReference type="Ensembl" id="ENSCCRP00020026565.1"/>
    </source>
</evidence>
<proteinExistence type="inferred from homology"/>
<sequence length="671" mass="76181">MLTSFSRAGLATPAIYLKCLFYFPQSLCRRTGLRMFSVSHKTAFVVDHCPYMAESCRQLIECDMLTKSRSQGVIPLAPVSKSLWTCAIECSMEYCRILFDVYPTWKLSNLNILMAALAAVGPPNPRQDPECCSVLHGLVAAVESLCKITEYQHESRTTLMDTADRVANRGRIICLTNAKSDTHVRMLEDCVLETIQEQNKRAAGSDRLMPIQQCELVLVHIYPQGEETLVSDRQKKELSSMLSSEVHSVRAGRYLASKLNVLVQQHFDLASTTITNIPMKEEQHANTSANYDVELLHHRDAHMEFIKSGDLHMAGSTSRDSGLKETVTLKWCTPRTNSVELHYCTGAYRISPVDVNSRPSSCLTNFLLNDSMIDAAGRTPVERAKSQLERYTRYWPMIISQTTIFNMQAVVPLANLIVKDTLTDEDVLTCQKTVYNLVDMERKSDPLPISTVGSRGKGPKRDEQYRIMWNELETLVKAHVGTSERHQRVLECISACRSKPPEEEERKKRGRKREDKEDKTEKNGKDTEEKGWTTDSERLKGVMEREKDEQSECEIIKDSPDSPEPLNKKPRLATEEQQPPEKSKGPVSLLTLWTNRITQANSRKHQEFAGRLSSVNNKAELYQHLKEENGCVDLTVKSCCVPCEHINQSFFCLLRVLFIRMDVHENGKATR</sequence>
<dbReference type="GO" id="GO:0051642">
    <property type="term" value="P:centrosome localization"/>
    <property type="evidence" value="ECO:0007669"/>
    <property type="project" value="TreeGrafter"/>
</dbReference>
<dbReference type="Pfam" id="PF10221">
    <property type="entry name" value="Mat89Bb"/>
    <property type="match status" value="2"/>
</dbReference>
<accession>A0A8C2DHD2</accession>
<dbReference type="PANTHER" id="PTHR12955">
    <property type="entry name" value="SARCOMA ANTIGEN NY-SAR-95-RELATED"/>
    <property type="match status" value="1"/>
</dbReference>
<evidence type="ECO:0000256" key="6">
    <source>
        <dbReference type="ARBA" id="ARBA00023242"/>
    </source>
</evidence>
<dbReference type="AlphaFoldDB" id="A0A8C2DHD2"/>
<evidence type="ECO:0000256" key="1">
    <source>
        <dbReference type="ARBA" id="ARBA00004123"/>
    </source>
</evidence>
<dbReference type="InterPro" id="IPR019355">
    <property type="entry name" value="Cell_cycle_regulator_Mat89Bb"/>
</dbReference>
<feature type="compositionally biased region" description="Basic and acidic residues" evidence="9">
    <location>
        <begin position="499"/>
        <end position="560"/>
    </location>
</feature>
<dbReference type="GO" id="GO:0032039">
    <property type="term" value="C:integrator complex"/>
    <property type="evidence" value="ECO:0007669"/>
    <property type="project" value="TreeGrafter"/>
</dbReference>
<keyword evidence="5" id="KW-0498">Mitosis</keyword>
<dbReference type="Ensembl" id="ENSCCRT00020029097.1">
    <property type="protein sequence ID" value="ENSCCRP00020026565.1"/>
    <property type="gene ID" value="ENSCCRG00020011550.1"/>
</dbReference>
<reference evidence="10" key="1">
    <citation type="submission" date="2025-08" db="UniProtKB">
        <authorList>
            <consortium name="Ensembl"/>
        </authorList>
    </citation>
    <scope>IDENTIFICATION</scope>
</reference>
<evidence type="ECO:0000256" key="7">
    <source>
        <dbReference type="ARBA" id="ARBA00023306"/>
    </source>
</evidence>
<comment type="similarity">
    <text evidence="8">Belongs to the Integrator subunit 13 family.</text>
</comment>
<gene>
    <name evidence="10" type="primary">ints13</name>
</gene>
<organism evidence="10 11">
    <name type="scientific">Cyprinus carpio</name>
    <name type="common">Common carp</name>
    <dbReference type="NCBI Taxonomy" id="7962"/>
    <lineage>
        <taxon>Eukaryota</taxon>
        <taxon>Metazoa</taxon>
        <taxon>Chordata</taxon>
        <taxon>Craniata</taxon>
        <taxon>Vertebrata</taxon>
        <taxon>Euteleostomi</taxon>
        <taxon>Actinopterygii</taxon>
        <taxon>Neopterygii</taxon>
        <taxon>Teleostei</taxon>
        <taxon>Ostariophysi</taxon>
        <taxon>Cypriniformes</taxon>
        <taxon>Cyprinidae</taxon>
        <taxon>Cyprininae</taxon>
        <taxon>Cyprinus</taxon>
    </lineage>
</organism>
<evidence type="ECO:0000256" key="9">
    <source>
        <dbReference type="SAM" id="MobiDB-lite"/>
    </source>
</evidence>
<dbReference type="GO" id="GO:0007346">
    <property type="term" value="P:regulation of mitotic cell cycle"/>
    <property type="evidence" value="ECO:0007669"/>
    <property type="project" value="TreeGrafter"/>
</dbReference>
<dbReference type="Proteomes" id="UP000694701">
    <property type="component" value="Unplaced"/>
</dbReference>
<keyword evidence="6" id="KW-0539">Nucleus</keyword>
<feature type="region of interest" description="Disordered" evidence="9">
    <location>
        <begin position="499"/>
        <end position="586"/>
    </location>
</feature>
<dbReference type="GO" id="GO:0005737">
    <property type="term" value="C:cytoplasm"/>
    <property type="evidence" value="ECO:0007669"/>
    <property type="project" value="UniProtKB-SubCell"/>
</dbReference>
<keyword evidence="3" id="KW-0963">Cytoplasm</keyword>
<evidence type="ECO:0000256" key="2">
    <source>
        <dbReference type="ARBA" id="ARBA00004496"/>
    </source>
</evidence>
<evidence type="ECO:0000256" key="5">
    <source>
        <dbReference type="ARBA" id="ARBA00022776"/>
    </source>
</evidence>
<dbReference type="GO" id="GO:0051301">
    <property type="term" value="P:cell division"/>
    <property type="evidence" value="ECO:0007669"/>
    <property type="project" value="UniProtKB-KW"/>
</dbReference>
<evidence type="ECO:0000256" key="3">
    <source>
        <dbReference type="ARBA" id="ARBA00022490"/>
    </source>
</evidence>
<evidence type="ECO:0000256" key="8">
    <source>
        <dbReference type="ARBA" id="ARBA00061603"/>
    </source>
</evidence>
<keyword evidence="7" id="KW-0131">Cell cycle</keyword>
<keyword evidence="4" id="KW-0132">Cell division</keyword>
<name>A0A8C2DHD2_CYPCA</name>
<dbReference type="PANTHER" id="PTHR12955:SF1">
    <property type="entry name" value="INTEGRATOR COMPLEX SUBUNIT 13"/>
    <property type="match status" value="1"/>
</dbReference>